<sequence length="133" mass="15216">MYIFKCNSEILSTQVALTASRCSEKTNTLISFAQHIFNVKDHSLTCPQDLHHYPLVLNPLDRRVLKKITAVRNRIVGLGCHQRYSDGHDRRDDKRHDKSDHAALRVEAFGQNEPVEAAHEFTLRNHATNEDGN</sequence>
<dbReference type="Proteomes" id="UP001165121">
    <property type="component" value="Unassembled WGS sequence"/>
</dbReference>
<reference evidence="1" key="1">
    <citation type="submission" date="2023-04" db="EMBL/GenBank/DDBJ databases">
        <title>Phytophthora fragariaefolia NBRC 109709.</title>
        <authorList>
            <person name="Ichikawa N."/>
            <person name="Sato H."/>
            <person name="Tonouchi N."/>
        </authorList>
    </citation>
    <scope>NUCLEOTIDE SEQUENCE</scope>
    <source>
        <strain evidence="1">NBRC 109709</strain>
    </source>
</reference>
<name>A0A9W6X9F1_9STRA</name>
<accession>A0A9W6X9F1</accession>
<comment type="caution">
    <text evidence="1">The sequence shown here is derived from an EMBL/GenBank/DDBJ whole genome shotgun (WGS) entry which is preliminary data.</text>
</comment>
<keyword evidence="2" id="KW-1185">Reference proteome</keyword>
<dbReference type="EMBL" id="BSXT01000795">
    <property type="protein sequence ID" value="GMF34119.1"/>
    <property type="molecule type" value="Genomic_DNA"/>
</dbReference>
<proteinExistence type="predicted"/>
<evidence type="ECO:0000313" key="1">
    <source>
        <dbReference type="EMBL" id="GMF34119.1"/>
    </source>
</evidence>
<gene>
    <name evidence="1" type="ORF">Pfra01_000867300</name>
</gene>
<protein>
    <submittedName>
        <fullName evidence="1">Unnamed protein product</fullName>
    </submittedName>
</protein>
<evidence type="ECO:0000313" key="2">
    <source>
        <dbReference type="Proteomes" id="UP001165121"/>
    </source>
</evidence>
<organism evidence="1 2">
    <name type="scientific">Phytophthora fragariaefolia</name>
    <dbReference type="NCBI Taxonomy" id="1490495"/>
    <lineage>
        <taxon>Eukaryota</taxon>
        <taxon>Sar</taxon>
        <taxon>Stramenopiles</taxon>
        <taxon>Oomycota</taxon>
        <taxon>Peronosporomycetes</taxon>
        <taxon>Peronosporales</taxon>
        <taxon>Peronosporaceae</taxon>
        <taxon>Phytophthora</taxon>
    </lineage>
</organism>
<dbReference type="AlphaFoldDB" id="A0A9W6X9F1"/>